<evidence type="ECO:0000256" key="1">
    <source>
        <dbReference type="ARBA" id="ARBA00022676"/>
    </source>
</evidence>
<proteinExistence type="predicted"/>
<dbReference type="GO" id="GO:0016758">
    <property type="term" value="F:hexosyltransferase activity"/>
    <property type="evidence" value="ECO:0007669"/>
    <property type="project" value="TreeGrafter"/>
</dbReference>
<gene>
    <name evidence="3" type="ORF">SAY89_01965</name>
</gene>
<reference evidence="3" key="1">
    <citation type="submission" date="2023-11" db="EMBL/GenBank/DDBJ databases">
        <title>Genome sequence of Cyanobacterium aponinum BCRC AL20115.</title>
        <authorList>
            <person name="Chang H.-Y."/>
            <person name="Lin K.-M."/>
            <person name="Hsueh H.-T."/>
            <person name="Chu H.-A."/>
            <person name="Kuo C.-H."/>
        </authorList>
    </citation>
    <scope>NUCLEOTIDE SEQUENCE</scope>
    <source>
        <strain evidence="3">AL20115</strain>
    </source>
</reference>
<sequence>MKTFPVLGLPIHLSENYQDLLISRIENNTPTHVVTMNSEMAMMAQKNTDLATAINKADLVVPDGSGVIFYLKRRGQKQQRIAGIELAASLIEAIGKKGKDYPICFYGGAKGVSEKAAQAWKEKVTSAHIIYNHGYLSGQELDDWCETIKKVQPKLILVGLGVPRQELWIMNHRHLAPNAVWIGVGGSFDIWGGVKERAPEFFCNNHLEWLYRLYQEPSRWRRMLALPRFFIKAMI</sequence>
<name>A0AAF1C5K1_9CHRO</name>
<keyword evidence="2" id="KW-0808">Transferase</keyword>
<dbReference type="InterPro" id="IPR004629">
    <property type="entry name" value="WecG_TagA_CpsF"/>
</dbReference>
<dbReference type="PANTHER" id="PTHR34136">
    <property type="match status" value="1"/>
</dbReference>
<keyword evidence="1" id="KW-0328">Glycosyltransferase</keyword>
<accession>A0AAF1C5K1</accession>
<dbReference type="AlphaFoldDB" id="A0AAF1C5K1"/>
<dbReference type="CDD" id="cd06533">
    <property type="entry name" value="Glyco_transf_WecG_TagA"/>
    <property type="match status" value="1"/>
</dbReference>
<organism evidence="3">
    <name type="scientific">Cyanobacterium aponinum AL20115</name>
    <dbReference type="NCBI Taxonomy" id="3090662"/>
    <lineage>
        <taxon>Bacteria</taxon>
        <taxon>Bacillati</taxon>
        <taxon>Cyanobacteriota</taxon>
        <taxon>Cyanophyceae</taxon>
        <taxon>Oscillatoriophycideae</taxon>
        <taxon>Chroococcales</taxon>
        <taxon>Geminocystaceae</taxon>
        <taxon>Cyanobacterium</taxon>
    </lineage>
</organism>
<dbReference type="NCBIfam" id="TIGR00696">
    <property type="entry name" value="wecG_tagA_cpsF"/>
    <property type="match status" value="1"/>
</dbReference>
<dbReference type="RefSeq" id="WP_099434587.1">
    <property type="nucleotide sequence ID" value="NZ_CP138348.1"/>
</dbReference>
<evidence type="ECO:0000256" key="2">
    <source>
        <dbReference type="ARBA" id="ARBA00022679"/>
    </source>
</evidence>
<protein>
    <submittedName>
        <fullName evidence="3">WecB/TagA/CpsF family glycosyltransferase</fullName>
    </submittedName>
</protein>
<dbReference type="EMBL" id="CP138348">
    <property type="protein sequence ID" value="WPF89066.1"/>
    <property type="molecule type" value="Genomic_DNA"/>
</dbReference>
<dbReference type="Pfam" id="PF03808">
    <property type="entry name" value="Glyco_tran_WecG"/>
    <property type="match status" value="1"/>
</dbReference>
<evidence type="ECO:0000313" key="3">
    <source>
        <dbReference type="EMBL" id="WPF89066.1"/>
    </source>
</evidence>
<dbReference type="PANTHER" id="PTHR34136:SF1">
    <property type="entry name" value="UDP-N-ACETYL-D-MANNOSAMINURONIC ACID TRANSFERASE"/>
    <property type="match status" value="1"/>
</dbReference>